<accession>A0A9P0BGP6</accession>
<sequence length="889" mass="102384">MGKEKEKRKDKETKKNWKIGTWNIKSIQGKENELEEEFEELGLDILAITETKKKGQGITKLYNNNILIFSGVKLNERAAAGVGCIIHKKLKEEIEEWQAWSERILTVAIKNKKKNILKTIIIVYGPNENDTKDIKDKFWEKLSLATEGSRGELYIAGDFNSRVGRKDQTYNTVIGDYGENTRNNNEPKLNFKMGTKRGIWLLEKLPSDEFLGARLPSKEPVLLVFIYHHKEMKETLSGAAKSTSTKLQEVWRKANIPVKTEENIRAGIQKLYKEYRNMGKEKSRNTDKANVRRQIWKGDLVDVSQEDKEFLRSQREDHMSSSMGGVDKVFASKLSTKCRKEEKKESYKNKHYKAITEINKTVIMKDLSSSSSAPSNEEAELRSIPRLKPLDQTLTSTWDREQLSIRQASTSFIATAKSLGHDVSKISVSPSTVYRARAINRRKMAKKIEESLFENPPYLVLHWDSKLLPSVAHRSVKTLEDRVAVLVSGKDFEHLLGVPVAMKGTGEQMAEVVIREVDRFGLRDNIIGISFDTTASNTGLIQGACTRIEREFGRTLLWLACRHHTHELIIKGVFEECCSVPSSGPEIQIFQKFKTLWASLDKKSYTTMLDEESPVQGFLEEQRVKMVNYIQNVLKDGSHPREDYKELLQLSLLYLGGWSKHDFSFRVPGALHQARWMAKAIYALKIVLFTTQLNIPQRELNGMKQVAHFVSLIYVRFWHEAIVSRWAPKNDLDMLQLLSTYPDANVRKSALTVARRHLWYLSETNVGLAFFDERITHAVKENMTKYLETKPAKKKEMKRLEDCRRCRKNRILQIVSSLDWTKKYCRVQRVERKSAEKIEVDAIIEVFQRSKTLHEVKYANYIGDDDSKTYNVRRADGIKKSALGMCKKK</sequence>
<dbReference type="Gene3D" id="3.60.10.10">
    <property type="entry name" value="Endonuclease/exonuclease/phosphatase"/>
    <property type="match status" value="1"/>
</dbReference>
<dbReference type="EMBL" id="OV121139">
    <property type="protein sequence ID" value="CAH0561738.1"/>
    <property type="molecule type" value="Genomic_DNA"/>
</dbReference>
<protein>
    <recommendedName>
        <fullName evidence="3">Craniofacial development protein 2-like</fullName>
    </recommendedName>
</protein>
<organism evidence="1 2">
    <name type="scientific">Brassicogethes aeneus</name>
    <name type="common">Rape pollen beetle</name>
    <name type="synonym">Meligethes aeneus</name>
    <dbReference type="NCBI Taxonomy" id="1431903"/>
    <lineage>
        <taxon>Eukaryota</taxon>
        <taxon>Metazoa</taxon>
        <taxon>Ecdysozoa</taxon>
        <taxon>Arthropoda</taxon>
        <taxon>Hexapoda</taxon>
        <taxon>Insecta</taxon>
        <taxon>Pterygota</taxon>
        <taxon>Neoptera</taxon>
        <taxon>Endopterygota</taxon>
        <taxon>Coleoptera</taxon>
        <taxon>Polyphaga</taxon>
        <taxon>Cucujiformia</taxon>
        <taxon>Nitidulidae</taxon>
        <taxon>Meligethinae</taxon>
        <taxon>Brassicogethes</taxon>
    </lineage>
</organism>
<dbReference type="Proteomes" id="UP001154078">
    <property type="component" value="Chromosome 8"/>
</dbReference>
<dbReference type="AlphaFoldDB" id="A0A9P0BGP6"/>
<dbReference type="SUPFAM" id="SSF56219">
    <property type="entry name" value="DNase I-like"/>
    <property type="match status" value="1"/>
</dbReference>
<dbReference type="OrthoDB" id="8057780at2759"/>
<reference evidence="1" key="1">
    <citation type="submission" date="2021-12" db="EMBL/GenBank/DDBJ databases">
        <authorList>
            <person name="King R."/>
        </authorList>
    </citation>
    <scope>NUCLEOTIDE SEQUENCE</scope>
</reference>
<name>A0A9P0BGP6_BRAAE</name>
<dbReference type="InterPro" id="IPR036691">
    <property type="entry name" value="Endo/exonu/phosph_ase_sf"/>
</dbReference>
<evidence type="ECO:0000313" key="1">
    <source>
        <dbReference type="EMBL" id="CAH0561738.1"/>
    </source>
</evidence>
<keyword evidence="2" id="KW-1185">Reference proteome</keyword>
<evidence type="ECO:0008006" key="3">
    <source>
        <dbReference type="Google" id="ProtNLM"/>
    </source>
</evidence>
<gene>
    <name evidence="1" type="ORF">MELIAE_LOCUS11075</name>
</gene>
<proteinExistence type="predicted"/>
<evidence type="ECO:0000313" key="2">
    <source>
        <dbReference type="Proteomes" id="UP001154078"/>
    </source>
</evidence>